<dbReference type="PANTHER" id="PTHR33755">
    <property type="entry name" value="TOXIN PARE1-RELATED"/>
    <property type="match status" value="1"/>
</dbReference>
<dbReference type="Pfam" id="PF05016">
    <property type="entry name" value="ParE_toxin"/>
    <property type="match status" value="1"/>
</dbReference>
<protein>
    <recommendedName>
        <fullName evidence="4">Death on curing protein, Doc toxin</fullName>
    </recommendedName>
</protein>
<evidence type="ECO:0000313" key="3">
    <source>
        <dbReference type="EMBL" id="VAW94459.1"/>
    </source>
</evidence>
<evidence type="ECO:0008006" key="4">
    <source>
        <dbReference type="Google" id="ProtNLM"/>
    </source>
</evidence>
<dbReference type="InterPro" id="IPR051803">
    <property type="entry name" value="TA_system_RelE-like_toxin"/>
</dbReference>
<organism evidence="3">
    <name type="scientific">hydrothermal vent metagenome</name>
    <dbReference type="NCBI Taxonomy" id="652676"/>
    <lineage>
        <taxon>unclassified sequences</taxon>
        <taxon>metagenomes</taxon>
        <taxon>ecological metagenomes</taxon>
    </lineage>
</organism>
<sequence length="93" mass="11058">MKISYTPEAIRDLIRLRQFIEQKNPQASKRIADVIRKGIKQLRTFPNIGVEVEEAPNPEIVRDLILGNYIIRYLLKTNEVLILRLWHHKENRL</sequence>
<dbReference type="Gene3D" id="3.30.2310.20">
    <property type="entry name" value="RelE-like"/>
    <property type="match status" value="1"/>
</dbReference>
<gene>
    <name evidence="3" type="ORF">MNBD_GAMMA22-3061</name>
</gene>
<dbReference type="InterPro" id="IPR035093">
    <property type="entry name" value="RelE/ParE_toxin_dom_sf"/>
</dbReference>
<dbReference type="EMBL" id="UOFS01000017">
    <property type="protein sequence ID" value="VAW94459.1"/>
    <property type="molecule type" value="Genomic_DNA"/>
</dbReference>
<dbReference type="PANTHER" id="PTHR33755:SF7">
    <property type="entry name" value="TOXIN MODULE OF TOXIN-ANTITOXIN SYSTEM RELE_STBE FAMILY"/>
    <property type="match status" value="1"/>
</dbReference>
<name>A0A3B1A8C6_9ZZZZ</name>
<comment type="similarity">
    <text evidence="1">Belongs to the RelE toxin family.</text>
</comment>
<reference evidence="3" key="1">
    <citation type="submission" date="2018-06" db="EMBL/GenBank/DDBJ databases">
        <authorList>
            <person name="Zhirakovskaya E."/>
        </authorList>
    </citation>
    <scope>NUCLEOTIDE SEQUENCE</scope>
</reference>
<proteinExistence type="inferred from homology"/>
<dbReference type="InterPro" id="IPR007712">
    <property type="entry name" value="RelE/ParE_toxin"/>
</dbReference>
<accession>A0A3B1A8C6</accession>
<keyword evidence="2" id="KW-1277">Toxin-antitoxin system</keyword>
<evidence type="ECO:0000256" key="2">
    <source>
        <dbReference type="ARBA" id="ARBA00022649"/>
    </source>
</evidence>
<dbReference type="AlphaFoldDB" id="A0A3B1A8C6"/>
<evidence type="ECO:0000256" key="1">
    <source>
        <dbReference type="ARBA" id="ARBA00006226"/>
    </source>
</evidence>